<dbReference type="PANTHER" id="PTHR19325">
    <property type="entry name" value="COMPLEMENT COMPONENT-RELATED SUSHI DOMAIN-CONTAINING"/>
    <property type="match status" value="1"/>
</dbReference>
<keyword evidence="3" id="KW-0677">Repeat</keyword>
<evidence type="ECO:0000256" key="6">
    <source>
        <dbReference type="PROSITE-ProRule" id="PRU00302"/>
    </source>
</evidence>
<evidence type="ECO:0000256" key="5">
    <source>
        <dbReference type="ARBA" id="ARBA00023180"/>
    </source>
</evidence>
<dbReference type="InterPro" id="IPR000436">
    <property type="entry name" value="Sushi_SCR_CCP_dom"/>
</dbReference>
<reference evidence="10" key="2">
    <citation type="submission" date="2025-08" db="UniProtKB">
        <authorList>
            <consortium name="RefSeq"/>
        </authorList>
    </citation>
    <scope>IDENTIFICATION</scope>
    <source>
        <tissue evidence="10">Tongue muscle</tissue>
    </source>
</reference>
<evidence type="ECO:0000256" key="3">
    <source>
        <dbReference type="ARBA" id="ARBA00022737"/>
    </source>
</evidence>
<gene>
    <name evidence="10" type="primary">LOC110148104</name>
</gene>
<organism evidence="9 10">
    <name type="scientific">Odocoileus virginianus</name>
    <name type="common">White-tailed deer</name>
    <dbReference type="NCBI Taxonomy" id="9874"/>
    <lineage>
        <taxon>Eukaryota</taxon>
        <taxon>Metazoa</taxon>
        <taxon>Chordata</taxon>
        <taxon>Craniata</taxon>
        <taxon>Vertebrata</taxon>
        <taxon>Euteleostomi</taxon>
        <taxon>Mammalia</taxon>
        <taxon>Eutheria</taxon>
        <taxon>Laurasiatheria</taxon>
        <taxon>Artiodactyla</taxon>
        <taxon>Ruminantia</taxon>
        <taxon>Pecora</taxon>
        <taxon>Cervidae</taxon>
        <taxon>Odocoileinae</taxon>
        <taxon>Odocoileus</taxon>
    </lineage>
</organism>
<feature type="domain" description="Sushi" evidence="8">
    <location>
        <begin position="79"/>
        <end position="141"/>
    </location>
</feature>
<dbReference type="SUPFAM" id="SSF57535">
    <property type="entry name" value="Complement control module/SCR domain"/>
    <property type="match status" value="3"/>
</dbReference>
<dbReference type="Gene3D" id="2.10.70.10">
    <property type="entry name" value="Complement Module, domain 1"/>
    <property type="match status" value="3"/>
</dbReference>
<dbReference type="InterPro" id="IPR035976">
    <property type="entry name" value="Sushi/SCR/CCP_sf"/>
</dbReference>
<keyword evidence="2 7" id="KW-0732">Signal</keyword>
<keyword evidence="1 6" id="KW-0768">Sushi</keyword>
<dbReference type="PANTHER" id="PTHR19325:SF521">
    <property type="entry name" value="MEMBRANE COFACTOR PROTEIN"/>
    <property type="match status" value="1"/>
</dbReference>
<evidence type="ECO:0000256" key="7">
    <source>
        <dbReference type="SAM" id="SignalP"/>
    </source>
</evidence>
<dbReference type="SMART" id="SM00032">
    <property type="entry name" value="CCP"/>
    <property type="match status" value="3"/>
</dbReference>
<keyword evidence="4" id="KW-1015">Disulfide bond</keyword>
<evidence type="ECO:0000256" key="4">
    <source>
        <dbReference type="ARBA" id="ARBA00023157"/>
    </source>
</evidence>
<evidence type="ECO:0000256" key="2">
    <source>
        <dbReference type="ARBA" id="ARBA00022729"/>
    </source>
</evidence>
<evidence type="ECO:0000259" key="8">
    <source>
        <dbReference type="PROSITE" id="PS50923"/>
    </source>
</evidence>
<evidence type="ECO:0000313" key="9">
    <source>
        <dbReference type="Proteomes" id="UP001652640"/>
    </source>
</evidence>
<dbReference type="CDD" id="cd00033">
    <property type="entry name" value="CCP"/>
    <property type="match status" value="3"/>
</dbReference>
<protein>
    <submittedName>
        <fullName evidence="10">Membrane cofactor protein-like isoform X3</fullName>
    </submittedName>
</protein>
<keyword evidence="9" id="KW-1185">Reference proteome</keyword>
<feature type="domain" description="Sushi" evidence="8">
    <location>
        <begin position="142"/>
        <end position="206"/>
    </location>
</feature>
<dbReference type="GeneID" id="110148104"/>
<dbReference type="PROSITE" id="PS50923">
    <property type="entry name" value="SUSHI"/>
    <property type="match status" value="3"/>
</dbReference>
<dbReference type="Proteomes" id="UP001652640">
    <property type="component" value="Chromosome 11"/>
</dbReference>
<feature type="chain" id="PRO_5046768175" evidence="7">
    <location>
        <begin position="17"/>
        <end position="263"/>
    </location>
</feature>
<accession>A0ABM4IQ67</accession>
<sequence length="263" mass="29842">MLLVVLVLLLPTVSDACGDPPRFETMRLQGAPKPRYRPGERIQYDCRLGFKPIIPLRSRSAVCEDDNTWSALEEACTRKSCPNLGDPMNGQVYFVNGSILFGSQAHFVCNQGFYLIGARILHCEISENNVNWNDNSPTCEKILCSTPGNIKNGRFTIYKDEYQYNEIVTYMCDPSNGPDEYSLVGESRLVCVDHDRWSSDPPECKAAQLSVMQTVLGSPRYQRVLKCHLLLRLSLQLPMPQVLVQIQLQCQVRQVRYLFILST</sequence>
<reference evidence="9" key="1">
    <citation type="journal article" date="2022" name="J. Hered.">
        <title>A De Novo Chromosome-Level Genome Assembly of the White-Tailed Deer, Odocoileus Virginianus.</title>
        <authorList>
            <person name="London E.W."/>
            <person name="Roca A.L."/>
            <person name="Novakofski J.E."/>
            <person name="Mateus-Pinilla N.E."/>
        </authorList>
    </citation>
    <scope>NUCLEOTIDE SEQUENCE [LARGE SCALE GENOMIC DNA]</scope>
</reference>
<feature type="signal peptide" evidence="7">
    <location>
        <begin position="1"/>
        <end position="16"/>
    </location>
</feature>
<evidence type="ECO:0000313" key="10">
    <source>
        <dbReference type="RefSeq" id="XP_070329956.1"/>
    </source>
</evidence>
<name>A0ABM4IQ67_ODOVR</name>
<dbReference type="InterPro" id="IPR050350">
    <property type="entry name" value="Compl-Cell_Adhes-Reg"/>
</dbReference>
<dbReference type="Pfam" id="PF00084">
    <property type="entry name" value="Sushi"/>
    <property type="match status" value="3"/>
</dbReference>
<evidence type="ECO:0000256" key="1">
    <source>
        <dbReference type="ARBA" id="ARBA00022659"/>
    </source>
</evidence>
<comment type="caution">
    <text evidence="6">Lacks conserved residue(s) required for the propagation of feature annotation.</text>
</comment>
<keyword evidence="5" id="KW-0325">Glycoprotein</keyword>
<proteinExistence type="predicted"/>
<feature type="domain" description="Sushi" evidence="8">
    <location>
        <begin position="15"/>
        <end position="78"/>
    </location>
</feature>
<dbReference type="RefSeq" id="XP_070329956.1">
    <property type="nucleotide sequence ID" value="XM_070473855.1"/>
</dbReference>